<evidence type="ECO:0008006" key="3">
    <source>
        <dbReference type="Google" id="ProtNLM"/>
    </source>
</evidence>
<dbReference type="Proteomes" id="UP000260970">
    <property type="component" value="Unassembled WGS sequence"/>
</dbReference>
<accession>A0A3E5AL52</accession>
<gene>
    <name evidence="1" type="ORF">DXB72_12290</name>
</gene>
<dbReference type="Pfam" id="PF13599">
    <property type="entry name" value="Pentapeptide_4"/>
    <property type="match status" value="1"/>
</dbReference>
<protein>
    <recommendedName>
        <fullName evidence="3">Pentapeptide repeat-containing protein</fullName>
    </recommendedName>
</protein>
<dbReference type="InterPro" id="IPR001646">
    <property type="entry name" value="5peptide_repeat"/>
</dbReference>
<evidence type="ECO:0000313" key="1">
    <source>
        <dbReference type="EMBL" id="RGN21580.1"/>
    </source>
</evidence>
<dbReference type="Gene3D" id="2.160.20.80">
    <property type="entry name" value="E3 ubiquitin-protein ligase SopA"/>
    <property type="match status" value="1"/>
</dbReference>
<dbReference type="SUPFAM" id="SSF141571">
    <property type="entry name" value="Pentapeptide repeat-like"/>
    <property type="match status" value="1"/>
</dbReference>
<evidence type="ECO:0000313" key="2">
    <source>
        <dbReference type="Proteomes" id="UP000260970"/>
    </source>
</evidence>
<sequence>MTDKKAEIIHEYEEMKNIPMDFRYTEYVESYESYMIKMGLDPEKIEDRYNLALLAKAQKSEDKFQGIMEITLQHNIPDTAEYALKNINSMFDDFLYRDEKVRKIGIKMNGMEPVYLLKIRDTDILPEYIFIPENLPNIDYLKKIQHEWFVKTVYVREHKLEEQTKELLNISSSKLSPKQEKYNYARELKRKMKSCHILKDEQMEEFDFRTIPLNDCIFLNCNLKNANFSYVNLESVSFINCNMEGTIFYGAQLNGCVRYDCEPIKVVDVYKKYS</sequence>
<organism evidence="1 2">
    <name type="scientific">Agathobacter rectalis</name>
    <dbReference type="NCBI Taxonomy" id="39491"/>
    <lineage>
        <taxon>Bacteria</taxon>
        <taxon>Bacillati</taxon>
        <taxon>Bacillota</taxon>
        <taxon>Clostridia</taxon>
        <taxon>Lachnospirales</taxon>
        <taxon>Lachnospiraceae</taxon>
        <taxon>Agathobacter</taxon>
    </lineage>
</organism>
<dbReference type="AlphaFoldDB" id="A0A3E5AL52"/>
<name>A0A3E5AL52_9FIRM</name>
<dbReference type="EMBL" id="QSUG01000013">
    <property type="protein sequence ID" value="RGN21580.1"/>
    <property type="molecule type" value="Genomic_DNA"/>
</dbReference>
<comment type="caution">
    <text evidence="1">The sequence shown here is derived from an EMBL/GenBank/DDBJ whole genome shotgun (WGS) entry which is preliminary data.</text>
</comment>
<proteinExistence type="predicted"/>
<reference evidence="1 2" key="1">
    <citation type="submission" date="2018-08" db="EMBL/GenBank/DDBJ databases">
        <title>A genome reference for cultivated species of the human gut microbiota.</title>
        <authorList>
            <person name="Zou Y."/>
            <person name="Xue W."/>
            <person name="Luo G."/>
        </authorList>
    </citation>
    <scope>NUCLEOTIDE SEQUENCE [LARGE SCALE GENOMIC DNA]</scope>
    <source>
        <strain evidence="1 2">OM05-6AA</strain>
    </source>
</reference>
<dbReference type="RefSeq" id="WP_117690723.1">
    <property type="nucleotide sequence ID" value="NZ_QSUE01000011.1"/>
</dbReference>